<dbReference type="Gene3D" id="3.40.50.170">
    <property type="entry name" value="Formyl transferase, N-terminal domain"/>
    <property type="match status" value="1"/>
</dbReference>
<sequence length="198" mass="22035">MRKLNIGILASHGGSNLQAIIDACNEEIVIANPVVVISNNSKSGALKRAQREGIPCFHISKSLYDDDNEVDYQITQKLLRYEVDLIVLAGYMKRLGELIMSTFKDRIVNVHPSLLPKFGGKGMYGIKVHESVLEAGEHKTGVTIHKVQGEYDRGTILAQAEVQIRENDTPSSLRDRVLIVEHELYVETLREISLGGIK</sequence>
<keyword evidence="4" id="KW-0658">Purine biosynthesis</keyword>
<protein>
    <recommendedName>
        <fullName evidence="2">phosphoribosylglycinamide formyltransferase 1</fullName>
        <ecNumber evidence="2">2.1.2.2</ecNumber>
    </recommendedName>
</protein>
<dbReference type="SUPFAM" id="SSF53328">
    <property type="entry name" value="Formyltransferase"/>
    <property type="match status" value="1"/>
</dbReference>
<evidence type="ECO:0000256" key="4">
    <source>
        <dbReference type="ARBA" id="ARBA00022755"/>
    </source>
</evidence>
<evidence type="ECO:0000256" key="2">
    <source>
        <dbReference type="ARBA" id="ARBA00012254"/>
    </source>
</evidence>
<comment type="pathway">
    <text evidence="1">Purine metabolism; IMP biosynthesis via de novo pathway; N(2)-formyl-N(1)-(5-phospho-D-ribosyl)glycinamide from N(1)-(5-phospho-D-ribosyl)glycinamide (10-formyl THF route): step 1/1.</text>
</comment>
<dbReference type="PANTHER" id="PTHR43369:SF2">
    <property type="entry name" value="PHOSPHORIBOSYLGLYCINAMIDE FORMYLTRANSFERASE"/>
    <property type="match status" value="1"/>
</dbReference>
<dbReference type="CDD" id="cd08645">
    <property type="entry name" value="FMT_core_GART"/>
    <property type="match status" value="1"/>
</dbReference>
<evidence type="ECO:0000256" key="3">
    <source>
        <dbReference type="ARBA" id="ARBA00022679"/>
    </source>
</evidence>
<keyword evidence="3" id="KW-0808">Transferase</keyword>
<evidence type="ECO:0000256" key="1">
    <source>
        <dbReference type="ARBA" id="ARBA00005054"/>
    </source>
</evidence>
<dbReference type="GO" id="GO:0005737">
    <property type="term" value="C:cytoplasm"/>
    <property type="evidence" value="ECO:0007669"/>
    <property type="project" value="TreeGrafter"/>
</dbReference>
<reference evidence="6" key="1">
    <citation type="submission" date="2018-05" db="EMBL/GenBank/DDBJ databases">
        <authorList>
            <person name="Lanie J.A."/>
            <person name="Ng W.-L."/>
            <person name="Kazmierczak K.M."/>
            <person name="Andrzejewski T.M."/>
            <person name="Davidsen T.M."/>
            <person name="Wayne K.J."/>
            <person name="Tettelin H."/>
            <person name="Glass J.I."/>
            <person name="Rusch D."/>
            <person name="Podicherti R."/>
            <person name="Tsui H.-C.T."/>
            <person name="Winkler M.E."/>
        </authorList>
    </citation>
    <scope>NUCLEOTIDE SEQUENCE</scope>
</reference>
<dbReference type="Pfam" id="PF00551">
    <property type="entry name" value="Formyl_trans_N"/>
    <property type="match status" value="1"/>
</dbReference>
<feature type="non-terminal residue" evidence="6">
    <location>
        <position position="198"/>
    </location>
</feature>
<dbReference type="EC" id="2.1.2.2" evidence="2"/>
<proteinExistence type="inferred from homology"/>
<feature type="domain" description="Formyl transferase N-terminal" evidence="5">
    <location>
        <begin position="5"/>
        <end position="189"/>
    </location>
</feature>
<dbReference type="GO" id="GO:0004644">
    <property type="term" value="F:phosphoribosylglycinamide formyltransferase activity"/>
    <property type="evidence" value="ECO:0007669"/>
    <property type="project" value="UniProtKB-EC"/>
</dbReference>
<dbReference type="EMBL" id="UINC01039596">
    <property type="protein sequence ID" value="SVB38310.1"/>
    <property type="molecule type" value="Genomic_DNA"/>
</dbReference>
<evidence type="ECO:0000259" key="5">
    <source>
        <dbReference type="Pfam" id="PF00551"/>
    </source>
</evidence>
<dbReference type="HAMAP" id="MF_01930">
    <property type="entry name" value="PurN"/>
    <property type="match status" value="1"/>
</dbReference>
<dbReference type="InterPro" id="IPR036477">
    <property type="entry name" value="Formyl_transf_N_sf"/>
</dbReference>
<dbReference type="InterPro" id="IPR002376">
    <property type="entry name" value="Formyl_transf_N"/>
</dbReference>
<dbReference type="GO" id="GO:0006189">
    <property type="term" value="P:'de novo' IMP biosynthetic process"/>
    <property type="evidence" value="ECO:0007669"/>
    <property type="project" value="InterPro"/>
</dbReference>
<dbReference type="PANTHER" id="PTHR43369">
    <property type="entry name" value="PHOSPHORIBOSYLGLYCINAMIDE FORMYLTRANSFERASE"/>
    <property type="match status" value="1"/>
</dbReference>
<dbReference type="InterPro" id="IPR004607">
    <property type="entry name" value="GART"/>
</dbReference>
<evidence type="ECO:0000313" key="6">
    <source>
        <dbReference type="EMBL" id="SVB38310.1"/>
    </source>
</evidence>
<accession>A0A382DIL6</accession>
<name>A0A382DIL6_9ZZZZ</name>
<gene>
    <name evidence="6" type="ORF">METZ01_LOCUS191164</name>
</gene>
<organism evidence="6">
    <name type="scientific">marine metagenome</name>
    <dbReference type="NCBI Taxonomy" id="408172"/>
    <lineage>
        <taxon>unclassified sequences</taxon>
        <taxon>metagenomes</taxon>
        <taxon>ecological metagenomes</taxon>
    </lineage>
</organism>
<dbReference type="AlphaFoldDB" id="A0A382DIL6"/>
<dbReference type="NCBIfam" id="TIGR00639">
    <property type="entry name" value="PurN"/>
    <property type="match status" value="1"/>
</dbReference>